<comment type="caution">
    <text evidence="2">The sequence shown here is derived from an EMBL/GenBank/DDBJ whole genome shotgun (WGS) entry which is preliminary data.</text>
</comment>
<sequence length="408" mass="41938">MLPVTRTAEGGVELDGDGEVVEWVLRMAAVPPGDFLDAVAAAGGLDGARLDALADAVFALHDALPPAAPLGEFDAVREGNRRAALAAGLPAGRIAAWDAALAARLAALAPVLAARQAAGRVRRCHGDLHLGNLLLWQGRVCPFDALEFDEALATIDTGYDLAFLLMDLEYRLGRAAANRVLNRYVARSGDAGLVAGLPAWLSLRAIIRAHVAGARGRGEEALAYLARAEAYLAPPPPRLVAVGGLQGTGKSRLARALAPALGAAPGALVLRSDEIRKRQAGVPPEQRLPPAAYTPAANEAVFAELTAQAAAVIGAGHAVVADAVFGRPSERAALEGAAGGAPFTGFWLTAPRAVLEARIAARRGDASDADAAVLAATAAREMGESTWHGLDATEDPLPAARAALERGC</sequence>
<organism evidence="2 3">
    <name type="scientific">Siccirubricoccus soli</name>
    <dbReference type="NCBI Taxonomy" id="2899147"/>
    <lineage>
        <taxon>Bacteria</taxon>
        <taxon>Pseudomonadati</taxon>
        <taxon>Pseudomonadota</taxon>
        <taxon>Alphaproteobacteria</taxon>
        <taxon>Acetobacterales</taxon>
        <taxon>Roseomonadaceae</taxon>
        <taxon>Siccirubricoccus</taxon>
    </lineage>
</organism>
<dbReference type="PANTHER" id="PTHR43883:SF1">
    <property type="entry name" value="GLUCONOKINASE"/>
    <property type="match status" value="1"/>
</dbReference>
<gene>
    <name evidence="2" type="ORF">JYK14_20625</name>
</gene>
<dbReference type="SUPFAM" id="SSF56112">
    <property type="entry name" value="Protein kinase-like (PK-like)"/>
    <property type="match status" value="1"/>
</dbReference>
<dbReference type="EMBL" id="JAFIRR010000136">
    <property type="protein sequence ID" value="MCO6418549.1"/>
    <property type="molecule type" value="Genomic_DNA"/>
</dbReference>
<dbReference type="InterPro" id="IPR052732">
    <property type="entry name" value="Cell-binding_unc_protein"/>
</dbReference>
<accession>A0ABT1D9L1</accession>
<dbReference type="Proteomes" id="UP001523392">
    <property type="component" value="Unassembled WGS sequence"/>
</dbReference>
<dbReference type="InterPro" id="IPR027417">
    <property type="entry name" value="P-loop_NTPase"/>
</dbReference>
<evidence type="ECO:0000259" key="1">
    <source>
        <dbReference type="Pfam" id="PF01636"/>
    </source>
</evidence>
<dbReference type="Gene3D" id="3.90.1200.10">
    <property type="match status" value="1"/>
</dbReference>
<feature type="domain" description="Aminoglycoside phosphotransferase" evidence="1">
    <location>
        <begin position="45"/>
        <end position="184"/>
    </location>
</feature>
<dbReference type="Pfam" id="PF13671">
    <property type="entry name" value="AAA_33"/>
    <property type="match status" value="1"/>
</dbReference>
<evidence type="ECO:0000313" key="3">
    <source>
        <dbReference type="Proteomes" id="UP001523392"/>
    </source>
</evidence>
<dbReference type="PANTHER" id="PTHR43883">
    <property type="entry name" value="SLR0207 PROTEIN"/>
    <property type="match status" value="1"/>
</dbReference>
<dbReference type="Gene3D" id="3.40.50.300">
    <property type="entry name" value="P-loop containing nucleotide triphosphate hydrolases"/>
    <property type="match status" value="1"/>
</dbReference>
<keyword evidence="3" id="KW-1185">Reference proteome</keyword>
<dbReference type="SUPFAM" id="SSF52540">
    <property type="entry name" value="P-loop containing nucleoside triphosphate hydrolases"/>
    <property type="match status" value="1"/>
</dbReference>
<reference evidence="2 3" key="1">
    <citation type="submission" date="2021-12" db="EMBL/GenBank/DDBJ databases">
        <title>Siccirubricoccus leaddurans sp. nov., a high concentration Zn2+ tolerance bacterium.</title>
        <authorList>
            <person name="Cao Y."/>
        </authorList>
    </citation>
    <scope>NUCLEOTIDE SEQUENCE [LARGE SCALE GENOMIC DNA]</scope>
    <source>
        <strain evidence="2 3">KC 17139</strain>
    </source>
</reference>
<dbReference type="InterPro" id="IPR011009">
    <property type="entry name" value="Kinase-like_dom_sf"/>
</dbReference>
<name>A0ABT1D9L1_9PROT</name>
<dbReference type="InterPro" id="IPR002575">
    <property type="entry name" value="Aminoglycoside_PTrfase"/>
</dbReference>
<proteinExistence type="predicted"/>
<protein>
    <submittedName>
        <fullName evidence="2">AAA family ATPase</fullName>
    </submittedName>
</protein>
<dbReference type="Pfam" id="PF01636">
    <property type="entry name" value="APH"/>
    <property type="match status" value="1"/>
</dbReference>
<evidence type="ECO:0000313" key="2">
    <source>
        <dbReference type="EMBL" id="MCO6418549.1"/>
    </source>
</evidence>
<dbReference type="RefSeq" id="WP_252955177.1">
    <property type="nucleotide sequence ID" value="NZ_JAFIRR010000136.1"/>
</dbReference>